<proteinExistence type="predicted"/>
<dbReference type="EMBL" id="GBRH01209585">
    <property type="protein sequence ID" value="JAD88310.1"/>
    <property type="molecule type" value="Transcribed_RNA"/>
</dbReference>
<evidence type="ECO:0000313" key="1">
    <source>
        <dbReference type="EMBL" id="JAD88310.1"/>
    </source>
</evidence>
<accession>A0A0A9DRM1</accession>
<dbReference type="AlphaFoldDB" id="A0A0A9DRM1"/>
<reference evidence="1" key="2">
    <citation type="journal article" date="2015" name="Data Brief">
        <title>Shoot transcriptome of the giant reed, Arundo donax.</title>
        <authorList>
            <person name="Barrero R.A."/>
            <person name="Guerrero F.D."/>
            <person name="Moolhuijzen P."/>
            <person name="Goolsby J.A."/>
            <person name="Tidwell J."/>
            <person name="Bellgard S.E."/>
            <person name="Bellgard M.I."/>
        </authorList>
    </citation>
    <scope>NUCLEOTIDE SEQUENCE</scope>
    <source>
        <tissue evidence="1">Shoot tissue taken approximately 20 cm above the soil surface</tissue>
    </source>
</reference>
<sequence length="55" mass="6046">MSSSGAHAKQPHQNPVLKIGWLCCSHHCKALRTIHLSAHLRGPDFSEARLSPPHV</sequence>
<name>A0A0A9DRM1_ARUDO</name>
<reference evidence="1" key="1">
    <citation type="submission" date="2014-09" db="EMBL/GenBank/DDBJ databases">
        <authorList>
            <person name="Magalhaes I.L.F."/>
            <person name="Oliveira U."/>
            <person name="Santos F.R."/>
            <person name="Vidigal T.H.D.A."/>
            <person name="Brescovit A.D."/>
            <person name="Santos A.J."/>
        </authorList>
    </citation>
    <scope>NUCLEOTIDE SEQUENCE</scope>
    <source>
        <tissue evidence="1">Shoot tissue taken approximately 20 cm above the soil surface</tissue>
    </source>
</reference>
<organism evidence="1">
    <name type="scientific">Arundo donax</name>
    <name type="common">Giant reed</name>
    <name type="synonym">Donax arundinaceus</name>
    <dbReference type="NCBI Taxonomy" id="35708"/>
    <lineage>
        <taxon>Eukaryota</taxon>
        <taxon>Viridiplantae</taxon>
        <taxon>Streptophyta</taxon>
        <taxon>Embryophyta</taxon>
        <taxon>Tracheophyta</taxon>
        <taxon>Spermatophyta</taxon>
        <taxon>Magnoliopsida</taxon>
        <taxon>Liliopsida</taxon>
        <taxon>Poales</taxon>
        <taxon>Poaceae</taxon>
        <taxon>PACMAD clade</taxon>
        <taxon>Arundinoideae</taxon>
        <taxon>Arundineae</taxon>
        <taxon>Arundo</taxon>
    </lineage>
</organism>
<protein>
    <submittedName>
        <fullName evidence="1">Uncharacterized protein</fullName>
    </submittedName>
</protein>